<evidence type="ECO:0000259" key="8">
    <source>
        <dbReference type="Pfam" id="PF04545"/>
    </source>
</evidence>
<dbReference type="InterPro" id="IPR013325">
    <property type="entry name" value="RNA_pol_sigma_r2"/>
</dbReference>
<dbReference type="SUPFAM" id="SSF88659">
    <property type="entry name" value="Sigma3 and sigma4 domains of RNA polymerase sigma factors"/>
    <property type="match status" value="1"/>
</dbReference>
<accession>A0A7K1UUK5</accession>
<dbReference type="Pfam" id="PF04542">
    <property type="entry name" value="Sigma70_r2"/>
    <property type="match status" value="1"/>
</dbReference>
<dbReference type="InterPro" id="IPR013324">
    <property type="entry name" value="RNA_pol_sigma_r3/r4-like"/>
</dbReference>
<evidence type="ECO:0000313" key="10">
    <source>
        <dbReference type="Proteomes" id="UP000466794"/>
    </source>
</evidence>
<evidence type="ECO:0000256" key="4">
    <source>
        <dbReference type="ARBA" id="ARBA00023125"/>
    </source>
</evidence>
<dbReference type="CDD" id="cd06171">
    <property type="entry name" value="Sigma70_r4"/>
    <property type="match status" value="1"/>
</dbReference>
<reference evidence="9 10" key="1">
    <citation type="submission" date="2019-12" db="EMBL/GenBank/DDBJ databases">
        <title>Nocardia sp. nov. ET3-3 isolated from soil.</title>
        <authorList>
            <person name="Kanchanasin P."/>
            <person name="Tanasupawat S."/>
            <person name="Yuki M."/>
            <person name="Kudo T."/>
        </authorList>
    </citation>
    <scope>NUCLEOTIDE SEQUENCE [LARGE SCALE GENOMIC DNA]</scope>
    <source>
        <strain evidence="9 10">ET3-3</strain>
    </source>
</reference>
<comment type="similarity">
    <text evidence="1">Belongs to the sigma-70 factor family. ECF subfamily.</text>
</comment>
<dbReference type="InterPro" id="IPR039425">
    <property type="entry name" value="RNA_pol_sigma-70-like"/>
</dbReference>
<dbReference type="InterPro" id="IPR036388">
    <property type="entry name" value="WH-like_DNA-bd_sf"/>
</dbReference>
<comment type="caution">
    <text evidence="9">The sequence shown here is derived from an EMBL/GenBank/DDBJ whole genome shotgun (WGS) entry which is preliminary data.</text>
</comment>
<evidence type="ECO:0000256" key="3">
    <source>
        <dbReference type="ARBA" id="ARBA00023082"/>
    </source>
</evidence>
<dbReference type="AlphaFoldDB" id="A0A7K1UUK5"/>
<evidence type="ECO:0000256" key="2">
    <source>
        <dbReference type="ARBA" id="ARBA00023015"/>
    </source>
</evidence>
<dbReference type="GO" id="GO:0003677">
    <property type="term" value="F:DNA binding"/>
    <property type="evidence" value="ECO:0007669"/>
    <property type="project" value="UniProtKB-KW"/>
</dbReference>
<dbReference type="PANTHER" id="PTHR43133:SF66">
    <property type="entry name" value="ECF RNA POLYMERASE SIGMA FACTOR SIGK"/>
    <property type="match status" value="1"/>
</dbReference>
<dbReference type="SUPFAM" id="SSF88946">
    <property type="entry name" value="Sigma2 domain of RNA polymerase sigma factors"/>
    <property type="match status" value="1"/>
</dbReference>
<feature type="region of interest" description="Disordered" evidence="6">
    <location>
        <begin position="1"/>
        <end position="32"/>
    </location>
</feature>
<dbReference type="GO" id="GO:0016987">
    <property type="term" value="F:sigma factor activity"/>
    <property type="evidence" value="ECO:0007669"/>
    <property type="project" value="UniProtKB-KW"/>
</dbReference>
<sequence length="220" mass="24862">MAEQRRIISVTPENAGAPGGDTDACRADRPVPDPEVTRRLTELLRGIADNDRQAFTEFYHSTHDRVFGLALRILRRPAPAEEITQEVYLYVWNTARQYDPRLASPIGWLMMLTHRRAVDRVRVESSATTRDLAYGQRQLGRDHDTVAETVSQRSDERAVVDCLQTLTDTQRETIALAYYGGRTYAEVADHLGIPLNTVKTRIRDGLKRLQNCLTGAVRDA</sequence>
<dbReference type="InterPro" id="IPR014284">
    <property type="entry name" value="RNA_pol_sigma-70_dom"/>
</dbReference>
<feature type="domain" description="RNA polymerase sigma-70 region 2" evidence="7">
    <location>
        <begin position="59"/>
        <end position="124"/>
    </location>
</feature>
<evidence type="ECO:0000256" key="6">
    <source>
        <dbReference type="SAM" id="MobiDB-lite"/>
    </source>
</evidence>
<feature type="compositionally biased region" description="Basic and acidic residues" evidence="6">
    <location>
        <begin position="23"/>
        <end position="32"/>
    </location>
</feature>
<dbReference type="NCBIfam" id="TIGR02937">
    <property type="entry name" value="sigma70-ECF"/>
    <property type="match status" value="1"/>
</dbReference>
<keyword evidence="5" id="KW-0804">Transcription</keyword>
<dbReference type="GO" id="GO:0006352">
    <property type="term" value="P:DNA-templated transcription initiation"/>
    <property type="evidence" value="ECO:0007669"/>
    <property type="project" value="InterPro"/>
</dbReference>
<dbReference type="Gene3D" id="1.10.1740.10">
    <property type="match status" value="1"/>
</dbReference>
<dbReference type="NCBIfam" id="NF007228">
    <property type="entry name" value="PRK09646.1"/>
    <property type="match status" value="1"/>
</dbReference>
<keyword evidence="3" id="KW-0731">Sigma factor</keyword>
<name>A0A7K1UUK5_9NOCA</name>
<dbReference type="Proteomes" id="UP000466794">
    <property type="component" value="Unassembled WGS sequence"/>
</dbReference>
<keyword evidence="4" id="KW-0238">DNA-binding</keyword>
<dbReference type="InterPro" id="IPR007627">
    <property type="entry name" value="RNA_pol_sigma70_r2"/>
</dbReference>
<dbReference type="Pfam" id="PF04545">
    <property type="entry name" value="Sigma70_r4"/>
    <property type="match status" value="1"/>
</dbReference>
<dbReference type="RefSeq" id="WP_157387239.1">
    <property type="nucleotide sequence ID" value="NZ_WRPP01000002.1"/>
</dbReference>
<evidence type="ECO:0000313" key="9">
    <source>
        <dbReference type="EMBL" id="MVU77548.1"/>
    </source>
</evidence>
<dbReference type="Gene3D" id="1.10.10.10">
    <property type="entry name" value="Winged helix-like DNA-binding domain superfamily/Winged helix DNA-binding domain"/>
    <property type="match status" value="1"/>
</dbReference>
<dbReference type="PANTHER" id="PTHR43133">
    <property type="entry name" value="RNA POLYMERASE ECF-TYPE SIGMA FACTO"/>
    <property type="match status" value="1"/>
</dbReference>
<dbReference type="EMBL" id="WRPP01000002">
    <property type="protein sequence ID" value="MVU77548.1"/>
    <property type="molecule type" value="Genomic_DNA"/>
</dbReference>
<feature type="domain" description="RNA polymerase sigma-70 region 4" evidence="8">
    <location>
        <begin position="162"/>
        <end position="210"/>
    </location>
</feature>
<evidence type="ECO:0000259" key="7">
    <source>
        <dbReference type="Pfam" id="PF04542"/>
    </source>
</evidence>
<protein>
    <submittedName>
        <fullName evidence="9">Sigma-70 family RNA polymerase sigma factor</fullName>
    </submittedName>
</protein>
<evidence type="ECO:0000256" key="5">
    <source>
        <dbReference type="ARBA" id="ARBA00023163"/>
    </source>
</evidence>
<organism evidence="9 10">
    <name type="scientific">Nocardia terrae</name>
    <dbReference type="NCBI Taxonomy" id="2675851"/>
    <lineage>
        <taxon>Bacteria</taxon>
        <taxon>Bacillati</taxon>
        <taxon>Actinomycetota</taxon>
        <taxon>Actinomycetes</taxon>
        <taxon>Mycobacteriales</taxon>
        <taxon>Nocardiaceae</taxon>
        <taxon>Nocardia</taxon>
    </lineage>
</organism>
<dbReference type="InterPro" id="IPR007630">
    <property type="entry name" value="RNA_pol_sigma70_r4"/>
</dbReference>
<proteinExistence type="inferred from homology"/>
<gene>
    <name evidence="9" type="ORF">GPX89_09885</name>
</gene>
<keyword evidence="2" id="KW-0805">Transcription regulation</keyword>
<keyword evidence="10" id="KW-1185">Reference proteome</keyword>
<evidence type="ECO:0000256" key="1">
    <source>
        <dbReference type="ARBA" id="ARBA00010641"/>
    </source>
</evidence>